<dbReference type="Proteomes" id="UP000887577">
    <property type="component" value="Unplaced"/>
</dbReference>
<sequence>MEQEDPDNSVAFDIFEKSTRLVDERFEVGVRWKLTKKPLHSNLGLAHGRLSSVYKKLKERQKGLEEYDGKFKVQVEQEIIEAVEGESEDGEIVQFLPLLPIPKPKKPATKLRIVFGGYEKPCKDNPSINENLPCQKIHDGSGRKNEKFSSKQNDAKILSKWKVIDGEACYDPDIVPVFKAKLAFMKAYYGIVAAETVVAINVKEAIVPCWKM</sequence>
<proteinExistence type="predicted"/>
<evidence type="ECO:0000313" key="1">
    <source>
        <dbReference type="Proteomes" id="UP000887577"/>
    </source>
</evidence>
<dbReference type="AlphaFoldDB" id="A0A914YN01"/>
<protein>
    <submittedName>
        <fullName evidence="2">Uncharacterized protein</fullName>
    </submittedName>
</protein>
<organism evidence="1 2">
    <name type="scientific">Panagrolaimus superbus</name>
    <dbReference type="NCBI Taxonomy" id="310955"/>
    <lineage>
        <taxon>Eukaryota</taxon>
        <taxon>Metazoa</taxon>
        <taxon>Ecdysozoa</taxon>
        <taxon>Nematoda</taxon>
        <taxon>Chromadorea</taxon>
        <taxon>Rhabditida</taxon>
        <taxon>Tylenchina</taxon>
        <taxon>Panagrolaimomorpha</taxon>
        <taxon>Panagrolaimoidea</taxon>
        <taxon>Panagrolaimidae</taxon>
        <taxon>Panagrolaimus</taxon>
    </lineage>
</organism>
<evidence type="ECO:0000313" key="2">
    <source>
        <dbReference type="WBParaSite" id="PSU_v2.g20970.t1"/>
    </source>
</evidence>
<name>A0A914YN01_9BILA</name>
<reference evidence="2" key="1">
    <citation type="submission" date="2022-11" db="UniProtKB">
        <authorList>
            <consortium name="WormBaseParasite"/>
        </authorList>
    </citation>
    <scope>IDENTIFICATION</scope>
</reference>
<dbReference type="WBParaSite" id="PSU_v2.g20970.t1">
    <property type="protein sequence ID" value="PSU_v2.g20970.t1"/>
    <property type="gene ID" value="PSU_v2.g20970"/>
</dbReference>
<keyword evidence="1" id="KW-1185">Reference proteome</keyword>
<accession>A0A914YN01</accession>